<dbReference type="Proteomes" id="UP000523079">
    <property type="component" value="Unassembled WGS sequence"/>
</dbReference>
<proteinExistence type="predicted"/>
<keyword evidence="2" id="KW-1185">Reference proteome</keyword>
<dbReference type="EMBL" id="JACGWT010000003">
    <property type="protein sequence ID" value="MBA8794345.1"/>
    <property type="molecule type" value="Genomic_DNA"/>
</dbReference>
<evidence type="ECO:0000313" key="2">
    <source>
        <dbReference type="Proteomes" id="UP000523079"/>
    </source>
</evidence>
<gene>
    <name evidence="1" type="ORF">FHX74_001964</name>
</gene>
<organism evidence="1 2">
    <name type="scientific">Microlunatus kandeliicorticis</name>
    <dbReference type="NCBI Taxonomy" id="1759536"/>
    <lineage>
        <taxon>Bacteria</taxon>
        <taxon>Bacillati</taxon>
        <taxon>Actinomycetota</taxon>
        <taxon>Actinomycetes</taxon>
        <taxon>Propionibacteriales</taxon>
        <taxon>Propionibacteriaceae</taxon>
        <taxon>Microlunatus</taxon>
    </lineage>
</organism>
<name>A0A7W3ISC9_9ACTN</name>
<protein>
    <recommendedName>
        <fullName evidence="3">Peptidase MA superfamily protein</fullName>
    </recommendedName>
</protein>
<comment type="caution">
    <text evidence="1">The sequence shown here is derived from an EMBL/GenBank/DDBJ whole genome shotgun (WGS) entry which is preliminary data.</text>
</comment>
<dbReference type="AlphaFoldDB" id="A0A7W3ISC9"/>
<sequence>MTLSATGRARADGTRTAVEVRLRWRLPGDDRTADNRVWMTFDRDDRWAAPGAAPSGAADPTPLWWFAPVTVARDADATVLAAPGVDADAWLTRAADAAATVTRQLRGTVPGTPAADAGWDRRLVLEVPADQDGVERVVGAAAGTEGQLAAIAFADGSDAADAPVRVVVDPVVTRGQSAAGVRLLLVHETTHVATRSPASTLPLWLVEGFADFQAYTAVPEGRGPALGLLAEAQRSAGPPDGPPGDDRFGAQAADLDLSYAQAWSLCAFLAERGGSGGAGAARLDAFYARLDAASRPGADPATVLDATLRRTYGLDHDGFVDGWRAWLATNAR</sequence>
<accession>A0A7W3ISC9</accession>
<evidence type="ECO:0000313" key="1">
    <source>
        <dbReference type="EMBL" id="MBA8794345.1"/>
    </source>
</evidence>
<evidence type="ECO:0008006" key="3">
    <source>
        <dbReference type="Google" id="ProtNLM"/>
    </source>
</evidence>
<dbReference type="RefSeq" id="WP_182559939.1">
    <property type="nucleotide sequence ID" value="NZ_JACGWT010000003.1"/>
</dbReference>
<reference evidence="1 2" key="1">
    <citation type="submission" date="2020-07" db="EMBL/GenBank/DDBJ databases">
        <title>Sequencing the genomes of 1000 actinobacteria strains.</title>
        <authorList>
            <person name="Klenk H.-P."/>
        </authorList>
    </citation>
    <scope>NUCLEOTIDE SEQUENCE [LARGE SCALE GENOMIC DNA]</scope>
    <source>
        <strain evidence="1 2">DSM 100723</strain>
    </source>
</reference>